<keyword evidence="1" id="KW-1133">Transmembrane helix</keyword>
<keyword evidence="1" id="KW-0472">Membrane</keyword>
<proteinExistence type="predicted"/>
<dbReference type="AlphaFoldDB" id="A0A0A9EJB9"/>
<name>A0A0A9EJB9_ARUDO</name>
<accession>A0A0A9EJB9</accession>
<sequence length="118" mass="13071">MGAHMEGIEPSPTLELGLADPSLAVDFFHSGHAYCVMVVPFFFSLGVPAVEMVGALALLLRPAHDGAAVVSLFFNFCRGHREMAAVATPVWFTFKVLSLFLLCAFCYLWWPAYAFYYL</sequence>
<reference evidence="2" key="2">
    <citation type="journal article" date="2015" name="Data Brief">
        <title>Shoot transcriptome of the giant reed, Arundo donax.</title>
        <authorList>
            <person name="Barrero R.A."/>
            <person name="Guerrero F.D."/>
            <person name="Moolhuijzen P."/>
            <person name="Goolsby J.A."/>
            <person name="Tidwell J."/>
            <person name="Bellgard S.E."/>
            <person name="Bellgard M.I."/>
        </authorList>
    </citation>
    <scope>NUCLEOTIDE SEQUENCE</scope>
    <source>
        <tissue evidence="2">Shoot tissue taken approximately 20 cm above the soil surface</tissue>
    </source>
</reference>
<protein>
    <submittedName>
        <fullName evidence="2">Uncharacterized protein</fullName>
    </submittedName>
</protein>
<organism evidence="2">
    <name type="scientific">Arundo donax</name>
    <name type="common">Giant reed</name>
    <name type="synonym">Donax arundinaceus</name>
    <dbReference type="NCBI Taxonomy" id="35708"/>
    <lineage>
        <taxon>Eukaryota</taxon>
        <taxon>Viridiplantae</taxon>
        <taxon>Streptophyta</taxon>
        <taxon>Embryophyta</taxon>
        <taxon>Tracheophyta</taxon>
        <taxon>Spermatophyta</taxon>
        <taxon>Magnoliopsida</taxon>
        <taxon>Liliopsida</taxon>
        <taxon>Poales</taxon>
        <taxon>Poaceae</taxon>
        <taxon>PACMAD clade</taxon>
        <taxon>Arundinoideae</taxon>
        <taxon>Arundineae</taxon>
        <taxon>Arundo</taxon>
    </lineage>
</organism>
<keyword evidence="1" id="KW-0812">Transmembrane</keyword>
<evidence type="ECO:0000256" key="1">
    <source>
        <dbReference type="SAM" id="Phobius"/>
    </source>
</evidence>
<dbReference type="EMBL" id="GBRH01201783">
    <property type="protein sequence ID" value="JAD96112.1"/>
    <property type="molecule type" value="Transcribed_RNA"/>
</dbReference>
<evidence type="ECO:0000313" key="2">
    <source>
        <dbReference type="EMBL" id="JAD96112.1"/>
    </source>
</evidence>
<feature type="transmembrane region" description="Helical" evidence="1">
    <location>
        <begin position="31"/>
        <end position="60"/>
    </location>
</feature>
<feature type="transmembrane region" description="Helical" evidence="1">
    <location>
        <begin position="90"/>
        <end position="110"/>
    </location>
</feature>
<reference evidence="2" key="1">
    <citation type="submission" date="2014-09" db="EMBL/GenBank/DDBJ databases">
        <authorList>
            <person name="Magalhaes I.L.F."/>
            <person name="Oliveira U."/>
            <person name="Santos F.R."/>
            <person name="Vidigal T.H.D.A."/>
            <person name="Brescovit A.D."/>
            <person name="Santos A.J."/>
        </authorList>
    </citation>
    <scope>NUCLEOTIDE SEQUENCE</scope>
    <source>
        <tissue evidence="2">Shoot tissue taken approximately 20 cm above the soil surface</tissue>
    </source>
</reference>